<protein>
    <recommendedName>
        <fullName evidence="8">S-adenosylmethionine decarboxylase proenzyme</fullName>
        <shortName evidence="8">AdoMetDC</shortName>
        <shortName evidence="8">SAMDC</shortName>
        <ecNumber evidence="8">4.1.1.50</ecNumber>
    </recommendedName>
    <component>
        <recommendedName>
            <fullName evidence="8">S-adenosylmethionine decarboxylase beta chain</fullName>
        </recommendedName>
    </component>
    <component>
        <recommendedName>
            <fullName evidence="8">S-adenosylmethionine decarboxylase alpha chain</fullName>
        </recommendedName>
    </component>
</protein>
<dbReference type="NCBIfam" id="TIGR03330">
    <property type="entry name" value="SAM_DCase_Bsu"/>
    <property type="match status" value="1"/>
</dbReference>
<keyword evidence="3 8" id="KW-0620">Polyamine biosynthesis</keyword>
<evidence type="ECO:0000256" key="4">
    <source>
        <dbReference type="ARBA" id="ARBA00023145"/>
    </source>
</evidence>
<dbReference type="InterPro" id="IPR003826">
    <property type="entry name" value="AdoMetDC_fam_prok"/>
</dbReference>
<evidence type="ECO:0000256" key="5">
    <source>
        <dbReference type="ARBA" id="ARBA00023239"/>
    </source>
</evidence>
<dbReference type="Gene3D" id="3.60.90.10">
    <property type="entry name" value="S-adenosylmethionine decarboxylase"/>
    <property type="match status" value="1"/>
</dbReference>
<proteinExistence type="inferred from homology"/>
<feature type="chain" id="PRO_5034835634" description="S-adenosylmethionine decarboxylase beta chain" evidence="8">
    <location>
        <begin position="1"/>
        <end position="67"/>
    </location>
</feature>
<keyword evidence="8" id="KW-0949">S-adenosyl-L-methionine</keyword>
<keyword evidence="7 8" id="KW-0670">Pyruvate</keyword>
<feature type="site" description="Cleavage (non-hydrolytic); by autolysis" evidence="8">
    <location>
        <begin position="67"/>
        <end position="68"/>
    </location>
</feature>
<reference evidence="11 12" key="1">
    <citation type="submission" date="2015-12" db="EMBL/GenBank/DDBJ databases">
        <title>A stable core within a dynamic pangenome in Sulfolobus acidocaldarius.</title>
        <authorList>
            <person name="Anderson R."/>
            <person name="Kouris A."/>
            <person name="Seward C."/>
            <person name="Campbell K."/>
            <person name="Whitaker R."/>
        </authorList>
    </citation>
    <scope>NUCLEOTIDE SEQUENCE [LARGE SCALE GENOMIC DNA]</scope>
    <source>
        <strain evidence="9 12">GG12-C01-09</strain>
        <strain evidence="10 11">NG05B_CO5_07</strain>
    </source>
</reference>
<feature type="active site" description="Schiff-base intermediate with substrate; via pyruvic acid" evidence="8">
    <location>
        <position position="68"/>
    </location>
</feature>
<dbReference type="AlphaFoldDB" id="A0A0U3FKX9"/>
<dbReference type="Proteomes" id="UP000065473">
    <property type="component" value="Chromosome"/>
</dbReference>
<dbReference type="EMBL" id="CP013694">
    <property type="protein sequence ID" value="ALU30286.1"/>
    <property type="molecule type" value="Genomic_DNA"/>
</dbReference>
<comment type="catalytic activity">
    <reaction evidence="8">
        <text>S-adenosyl-L-methionine + H(+) = S-adenosyl 3-(methylsulfanyl)propylamine + CO2</text>
        <dbReference type="Rhea" id="RHEA:15981"/>
        <dbReference type="ChEBI" id="CHEBI:15378"/>
        <dbReference type="ChEBI" id="CHEBI:16526"/>
        <dbReference type="ChEBI" id="CHEBI:57443"/>
        <dbReference type="ChEBI" id="CHEBI:59789"/>
        <dbReference type="EC" id="4.1.1.50"/>
    </reaction>
</comment>
<dbReference type="OMA" id="HTWPEKG"/>
<dbReference type="STRING" id="1435377.SUSAZ_07410"/>
<accession>A0A0U3FKX9</accession>
<evidence type="ECO:0000313" key="10">
    <source>
        <dbReference type="EMBL" id="ALU31003.1"/>
    </source>
</evidence>
<comment type="pathway">
    <text evidence="8">Amine and polyamine biosynthesis; S-adenosylmethioninamine biosynthesis; S-adenosylmethioninamine from S-adenosyl-L-methionine: step 1/1.</text>
</comment>
<dbReference type="GO" id="GO:0008295">
    <property type="term" value="P:spermidine biosynthetic process"/>
    <property type="evidence" value="ECO:0007669"/>
    <property type="project" value="UniProtKB-UniRule"/>
</dbReference>
<dbReference type="Proteomes" id="UP000060043">
    <property type="component" value="Chromosome"/>
</dbReference>
<dbReference type="UniPathway" id="UPA00331">
    <property type="reaction ID" value="UER00451"/>
</dbReference>
<gene>
    <name evidence="8" type="primary">speH</name>
    <name evidence="9" type="ORF">ATY89_10265</name>
    <name evidence="10" type="ORF">ATZ20_01820</name>
</gene>
<feature type="chain" id="PRO_5034835635" description="S-adenosylmethionine decarboxylase alpha chain" evidence="8">
    <location>
        <begin position="68"/>
        <end position="121"/>
    </location>
</feature>
<evidence type="ECO:0000313" key="12">
    <source>
        <dbReference type="Proteomes" id="UP000065473"/>
    </source>
</evidence>
<comment type="cofactor">
    <cofactor evidence="8">
        <name>pyruvate</name>
        <dbReference type="ChEBI" id="CHEBI:15361"/>
    </cofactor>
    <text evidence="8">Binds 1 pyruvoyl group covalently per subunit.</text>
</comment>
<dbReference type="HAMAP" id="MF_00464">
    <property type="entry name" value="AdoMetDC_1"/>
    <property type="match status" value="1"/>
</dbReference>
<evidence type="ECO:0000313" key="11">
    <source>
        <dbReference type="Proteomes" id="UP000060043"/>
    </source>
</evidence>
<comment type="function">
    <text evidence="8">Catalyzes the decarboxylation of S-adenosylmethionine to S-adenosylmethioninamine (dcAdoMet), the propylamine donor required for the synthesis of the polyamines spermine and spermidine from the diamine putrescine.</text>
</comment>
<keyword evidence="4 8" id="KW-0865">Zymogen</keyword>
<dbReference type="InterPro" id="IPR016067">
    <property type="entry name" value="S-AdoMet_deCO2ase_core"/>
</dbReference>
<comment type="PTM">
    <text evidence="8">Is synthesized initially as an inactive proenzyme. Formation of the active enzyme involves a self-maturation process in which the active site pyruvoyl group is generated from an internal serine residue via an autocatalytic post-translational modification. Two non-identical subunits are generated from the proenzyme in this reaction, and the pyruvate is formed at the N-terminus of the alpha chain, which is derived from the carboxyl end of the proenzyme. The post-translation cleavage follows an unusual pathway, termed non-hydrolytic serinolysis, in which the side chain hydroxyl group of the serine supplies its oxygen atom to form the C-terminus of the beta chain, while the remainder of the serine residue undergoes an oxidative deamination to produce ammonia and the pyruvoyl group blocking the N-terminus of the alpha chain.</text>
</comment>
<dbReference type="Pfam" id="PF02675">
    <property type="entry name" value="AdoMet_dc"/>
    <property type="match status" value="1"/>
</dbReference>
<evidence type="ECO:0000256" key="8">
    <source>
        <dbReference type="HAMAP-Rule" id="MF_00464"/>
    </source>
</evidence>
<evidence type="ECO:0000313" key="9">
    <source>
        <dbReference type="EMBL" id="ALU30286.1"/>
    </source>
</evidence>
<evidence type="ECO:0000256" key="3">
    <source>
        <dbReference type="ARBA" id="ARBA00023115"/>
    </source>
</evidence>
<dbReference type="EC" id="4.1.1.50" evidence="8"/>
<dbReference type="GO" id="GO:0005829">
    <property type="term" value="C:cytosol"/>
    <property type="evidence" value="ECO:0007669"/>
    <property type="project" value="TreeGrafter"/>
</dbReference>
<organism evidence="10 11">
    <name type="scientific">Sulfolobus acidocaldarius</name>
    <dbReference type="NCBI Taxonomy" id="2285"/>
    <lineage>
        <taxon>Archaea</taxon>
        <taxon>Thermoproteota</taxon>
        <taxon>Thermoprotei</taxon>
        <taxon>Sulfolobales</taxon>
        <taxon>Sulfolobaceae</taxon>
        <taxon>Sulfolobus</taxon>
    </lineage>
</organism>
<feature type="modified residue" description="Pyruvic acid (Ser); by autocatalysis" evidence="8">
    <location>
        <position position="68"/>
    </location>
</feature>
<dbReference type="PANTHER" id="PTHR33866:SF2">
    <property type="entry name" value="S-ADENOSYLMETHIONINE DECARBOXYLASE PROENZYME"/>
    <property type="match status" value="1"/>
</dbReference>
<evidence type="ECO:0000256" key="2">
    <source>
        <dbReference type="ARBA" id="ARBA00022813"/>
    </source>
</evidence>
<dbReference type="SUPFAM" id="SSF56276">
    <property type="entry name" value="S-adenosylmethionine decarboxylase"/>
    <property type="match status" value="1"/>
</dbReference>
<feature type="active site" description="Proton acceptor; for processing activity" evidence="8">
    <location>
        <position position="73"/>
    </location>
</feature>
<keyword evidence="1 8" id="KW-0210">Decarboxylase</keyword>
<evidence type="ECO:0000256" key="7">
    <source>
        <dbReference type="ARBA" id="ARBA00023317"/>
    </source>
</evidence>
<dbReference type="InterPro" id="IPR017716">
    <property type="entry name" value="S-AdoMet_deCOase_pro-enz"/>
</dbReference>
<name>A0A0U3FKX9_9CREN</name>
<dbReference type="EMBL" id="CP013695">
    <property type="protein sequence ID" value="ALU31003.1"/>
    <property type="molecule type" value="Genomic_DNA"/>
</dbReference>
<dbReference type="PaxDb" id="1435377-SUSAZ_07410"/>
<evidence type="ECO:0000256" key="6">
    <source>
        <dbReference type="ARBA" id="ARBA00023270"/>
    </source>
</evidence>
<evidence type="ECO:0000256" key="1">
    <source>
        <dbReference type="ARBA" id="ARBA00022793"/>
    </source>
</evidence>
<keyword evidence="2 8" id="KW-0068">Autocatalytic cleavage</keyword>
<sequence length="121" mass="13627">MGVVSLPRVIGKQVYGSLYECDTTVLGEQKVLEQIVRKAAEEGNMTLLDVKAWKIGDGVSIVAIVLESHITIHTWPEYNFATVDVYSCGSHTDPRKAFLYIVKELKARRYTMNEADRSSEF</sequence>
<comment type="similarity">
    <text evidence="8">Belongs to the prokaryotic AdoMetDC family. Type 1 subfamily.</text>
</comment>
<keyword evidence="6 8" id="KW-0704">Schiff base</keyword>
<feature type="active site" description="Proton donor; for catalytic activity" evidence="8">
    <location>
        <position position="88"/>
    </location>
</feature>
<dbReference type="PANTHER" id="PTHR33866">
    <property type="entry name" value="S-ADENOSYLMETHIONINE DECARBOXYLASE PROENZYME"/>
    <property type="match status" value="1"/>
</dbReference>
<comment type="subunit">
    <text evidence="8">Heterotetramer of two alpha and two beta chains arranged as a dimer of alpha/beta heterodimers.</text>
</comment>
<dbReference type="GO" id="GO:0004014">
    <property type="term" value="F:adenosylmethionine decarboxylase activity"/>
    <property type="evidence" value="ECO:0007669"/>
    <property type="project" value="UniProtKB-UniRule"/>
</dbReference>
<keyword evidence="8" id="KW-0745">Spermidine biosynthesis</keyword>
<keyword evidence="5 8" id="KW-0456">Lyase</keyword>